<keyword evidence="5" id="KW-0378">Hydrolase</keyword>
<dbReference type="SMART" id="SM00085">
    <property type="entry name" value="PA2c"/>
    <property type="match status" value="1"/>
</dbReference>
<evidence type="ECO:0000256" key="2">
    <source>
        <dbReference type="ARBA" id="ARBA00022525"/>
    </source>
</evidence>
<evidence type="ECO:0000256" key="4">
    <source>
        <dbReference type="RuleBase" id="RU003654"/>
    </source>
</evidence>
<sequence length="302" mass="36331">MSFKKSYFHFIHFILFHSFLFHFILSIFISFKFELLFAFKFNIYRCYFSEYFLLTPSKHWSRELTYDKIYNNTNYPQLQHRPRPYTIPIRSFNKQIDYRNEEEWKENELGREDNESEERKKEESSQSRLLVGFAQDPFRYSIPEEEFLKGIRYVNPRSNGGRRDSRGKRGLLHLYNMIYCATGCEPLSYKGYGCYCGLLGSGKPTDGIDRCCKMHDDCYENIYCPIFTVYFQPYYWKCYKGEPLCALENYDTQHQFINGCAAKLCECDRRFAMCVRKYNCPRQRALCKSSPLRLLQNLLLFW</sequence>
<feature type="domain" description="Phospholipase A2-like central" evidence="7">
    <location>
        <begin position="170"/>
        <end position="296"/>
    </location>
</feature>
<protein>
    <recommendedName>
        <fullName evidence="5">Phospholipase A2</fullName>
        <ecNumber evidence="5">3.1.1.4</ecNumber>
    </recommendedName>
</protein>
<evidence type="ECO:0000313" key="8">
    <source>
        <dbReference type="Proteomes" id="UP001652740"/>
    </source>
</evidence>
<keyword evidence="6" id="KW-0472">Membrane</keyword>
<keyword evidence="5" id="KW-0106">Calcium</keyword>
<evidence type="ECO:0000256" key="1">
    <source>
        <dbReference type="ARBA" id="ARBA00004613"/>
    </source>
</evidence>
<comment type="similarity">
    <text evidence="4">Belongs to the phospholipase A2 family.</text>
</comment>
<name>A0ABM3MAU0_GALME</name>
<gene>
    <name evidence="9" type="primary">LOC113522077</name>
</gene>
<dbReference type="SUPFAM" id="SSF48619">
    <property type="entry name" value="Phospholipase A2, PLA2"/>
    <property type="match status" value="1"/>
</dbReference>
<dbReference type="InterPro" id="IPR001211">
    <property type="entry name" value="PLA2"/>
</dbReference>
<proteinExistence type="inferred from homology"/>
<dbReference type="PRINTS" id="PR00389">
    <property type="entry name" value="PHPHLIPASEA2"/>
</dbReference>
<evidence type="ECO:0000259" key="7">
    <source>
        <dbReference type="SMART" id="SM00085"/>
    </source>
</evidence>
<comment type="subcellular location">
    <subcellularLocation>
        <location evidence="1 5">Secreted</location>
    </subcellularLocation>
</comment>
<dbReference type="PROSITE" id="PS00118">
    <property type="entry name" value="PA2_HIS"/>
    <property type="match status" value="1"/>
</dbReference>
<dbReference type="Gene3D" id="1.20.90.10">
    <property type="entry name" value="Phospholipase A2 domain"/>
    <property type="match status" value="1"/>
</dbReference>
<dbReference type="InterPro" id="IPR036444">
    <property type="entry name" value="PLipase_A2_dom_sf"/>
</dbReference>
<dbReference type="Proteomes" id="UP001652740">
    <property type="component" value="Unplaced"/>
</dbReference>
<dbReference type="GeneID" id="113522077"/>
<comment type="catalytic activity">
    <reaction evidence="5">
        <text>a 1,2-diacyl-sn-glycero-3-phosphocholine + H2O = a 1-acyl-sn-glycero-3-phosphocholine + a fatty acid + H(+)</text>
        <dbReference type="Rhea" id="RHEA:15801"/>
        <dbReference type="ChEBI" id="CHEBI:15377"/>
        <dbReference type="ChEBI" id="CHEBI:15378"/>
        <dbReference type="ChEBI" id="CHEBI:28868"/>
        <dbReference type="ChEBI" id="CHEBI:57643"/>
        <dbReference type="ChEBI" id="CHEBI:58168"/>
        <dbReference type="EC" id="3.1.1.4"/>
    </reaction>
</comment>
<dbReference type="PROSITE" id="PS00119">
    <property type="entry name" value="PA2_ASP"/>
    <property type="match status" value="1"/>
</dbReference>
<dbReference type="InterPro" id="IPR033112">
    <property type="entry name" value="PLA2_Asp_AS"/>
</dbReference>
<keyword evidence="8" id="KW-1185">Reference proteome</keyword>
<dbReference type="PANTHER" id="PTHR11716:SF107">
    <property type="entry name" value="PHOSPHOLIPASE A2"/>
    <property type="match status" value="1"/>
</dbReference>
<dbReference type="PANTHER" id="PTHR11716">
    <property type="entry name" value="PHOSPHOLIPASE A2 FAMILY MEMBER"/>
    <property type="match status" value="1"/>
</dbReference>
<evidence type="ECO:0000256" key="5">
    <source>
        <dbReference type="RuleBase" id="RU361236"/>
    </source>
</evidence>
<accession>A0ABM3MAU0</accession>
<evidence type="ECO:0000256" key="3">
    <source>
        <dbReference type="ARBA" id="ARBA00023157"/>
    </source>
</evidence>
<organism evidence="8 9">
    <name type="scientific">Galleria mellonella</name>
    <name type="common">Greater wax moth</name>
    <dbReference type="NCBI Taxonomy" id="7137"/>
    <lineage>
        <taxon>Eukaryota</taxon>
        <taxon>Metazoa</taxon>
        <taxon>Ecdysozoa</taxon>
        <taxon>Arthropoda</taxon>
        <taxon>Hexapoda</taxon>
        <taxon>Insecta</taxon>
        <taxon>Pterygota</taxon>
        <taxon>Neoptera</taxon>
        <taxon>Endopterygota</taxon>
        <taxon>Lepidoptera</taxon>
        <taxon>Glossata</taxon>
        <taxon>Ditrysia</taxon>
        <taxon>Pyraloidea</taxon>
        <taxon>Pyralidae</taxon>
        <taxon>Galleriinae</taxon>
        <taxon>Galleria</taxon>
    </lineage>
</organism>
<reference evidence="9" key="1">
    <citation type="submission" date="2025-08" db="UniProtKB">
        <authorList>
            <consortium name="RefSeq"/>
        </authorList>
    </citation>
    <scope>IDENTIFICATION</scope>
    <source>
        <tissue evidence="9">Whole larvae</tissue>
    </source>
</reference>
<dbReference type="CDD" id="cd00125">
    <property type="entry name" value="PLA2c"/>
    <property type="match status" value="1"/>
</dbReference>
<keyword evidence="2 5" id="KW-0964">Secreted</keyword>
<keyword evidence="6" id="KW-0812">Transmembrane</keyword>
<evidence type="ECO:0000256" key="6">
    <source>
        <dbReference type="SAM" id="Phobius"/>
    </source>
</evidence>
<evidence type="ECO:0000313" key="9">
    <source>
        <dbReference type="RefSeq" id="XP_052748543.1"/>
    </source>
</evidence>
<keyword evidence="5" id="KW-0443">Lipid metabolism</keyword>
<feature type="transmembrane region" description="Helical" evidence="6">
    <location>
        <begin position="6"/>
        <end position="31"/>
    </location>
</feature>
<dbReference type="RefSeq" id="XP_052748543.1">
    <property type="nucleotide sequence ID" value="XM_052892583.1"/>
</dbReference>
<comment type="cofactor">
    <cofactor evidence="5">
        <name>Ca(2+)</name>
        <dbReference type="ChEBI" id="CHEBI:29108"/>
    </cofactor>
</comment>
<dbReference type="EC" id="3.1.1.4" evidence="5"/>
<dbReference type="Pfam" id="PF00068">
    <property type="entry name" value="Phospholip_A2_1"/>
    <property type="match status" value="1"/>
</dbReference>
<dbReference type="InterPro" id="IPR033113">
    <property type="entry name" value="PLA2_histidine"/>
</dbReference>
<dbReference type="InterPro" id="IPR016090">
    <property type="entry name" value="PLA2-like_dom"/>
</dbReference>
<keyword evidence="3" id="KW-1015">Disulfide bond</keyword>
<keyword evidence="6" id="KW-1133">Transmembrane helix</keyword>